<dbReference type="PROSITE" id="PS50005">
    <property type="entry name" value="TPR"/>
    <property type="match status" value="1"/>
</dbReference>
<accession>A0AA43GT57</accession>
<dbReference type="SMART" id="SM00028">
    <property type="entry name" value="TPR"/>
    <property type="match status" value="3"/>
</dbReference>
<evidence type="ECO:0000256" key="3">
    <source>
        <dbReference type="PROSITE-ProRule" id="PRU00339"/>
    </source>
</evidence>
<reference evidence="4 5" key="1">
    <citation type="journal article" date="2023" name="J. Phycol.">
        <title>Chrysosporum ovalisporum is synonymous with the true-branching cyanobacterium Umezakia natans (Nostocales/Aphanizomenonaceae).</title>
        <authorList>
            <person name="McGregor G.B."/>
            <person name="Sendall B.C."/>
            <person name="Niiyama Y."/>
            <person name="Tuji A."/>
            <person name="Willis A."/>
        </authorList>
    </citation>
    <scope>NUCLEOTIDE SEQUENCE [LARGE SCALE GENOMIC DNA]</scope>
    <source>
        <strain evidence="4 5">ANA360D</strain>
    </source>
</reference>
<protein>
    <submittedName>
        <fullName evidence="4">Tetratricopeptide repeat protein</fullName>
    </submittedName>
</protein>
<keyword evidence="5" id="KW-1185">Reference proteome</keyword>
<evidence type="ECO:0000256" key="1">
    <source>
        <dbReference type="ARBA" id="ARBA00022737"/>
    </source>
</evidence>
<organism evidence="4 5">
    <name type="scientific">Chrysosporum bergii ANA360D</name>
    <dbReference type="NCBI Taxonomy" id="617107"/>
    <lineage>
        <taxon>Bacteria</taxon>
        <taxon>Bacillati</taxon>
        <taxon>Cyanobacteriota</taxon>
        <taxon>Cyanophyceae</taxon>
        <taxon>Nostocales</taxon>
        <taxon>Nodulariaceae</taxon>
        <taxon>Chrysosporum</taxon>
    </lineage>
</organism>
<dbReference type="RefSeq" id="WP_280655270.1">
    <property type="nucleotide sequence ID" value="NZ_JANQDH010000085.1"/>
</dbReference>
<dbReference type="PANTHER" id="PTHR44858:SF1">
    <property type="entry name" value="UDP-N-ACETYLGLUCOSAMINE--PEPTIDE N-ACETYLGLUCOSAMINYLTRANSFERASE SPINDLY-RELATED"/>
    <property type="match status" value="1"/>
</dbReference>
<proteinExistence type="predicted"/>
<dbReference type="InterPro" id="IPR050498">
    <property type="entry name" value="Ycf3"/>
</dbReference>
<dbReference type="AlphaFoldDB" id="A0AA43GT57"/>
<dbReference type="GO" id="GO:0009279">
    <property type="term" value="C:cell outer membrane"/>
    <property type="evidence" value="ECO:0007669"/>
    <property type="project" value="TreeGrafter"/>
</dbReference>
<dbReference type="Pfam" id="PF13431">
    <property type="entry name" value="TPR_17"/>
    <property type="match status" value="1"/>
</dbReference>
<dbReference type="InterPro" id="IPR011990">
    <property type="entry name" value="TPR-like_helical_dom_sf"/>
</dbReference>
<keyword evidence="2 3" id="KW-0802">TPR repeat</keyword>
<dbReference type="PANTHER" id="PTHR44858">
    <property type="entry name" value="TETRATRICOPEPTIDE REPEAT PROTEIN 6"/>
    <property type="match status" value="1"/>
</dbReference>
<evidence type="ECO:0000313" key="4">
    <source>
        <dbReference type="EMBL" id="MDH6061294.1"/>
    </source>
</evidence>
<name>A0AA43GT57_9CYAN</name>
<evidence type="ECO:0000313" key="5">
    <source>
        <dbReference type="Proteomes" id="UP001159387"/>
    </source>
</evidence>
<dbReference type="EMBL" id="JANQDH010000085">
    <property type="protein sequence ID" value="MDH6061294.1"/>
    <property type="molecule type" value="Genomic_DNA"/>
</dbReference>
<evidence type="ECO:0000256" key="2">
    <source>
        <dbReference type="ARBA" id="ARBA00022803"/>
    </source>
</evidence>
<keyword evidence="1" id="KW-0677">Repeat</keyword>
<dbReference type="InterPro" id="IPR019734">
    <property type="entry name" value="TPR_rpt"/>
</dbReference>
<gene>
    <name evidence="4" type="ORF">NWP17_12750</name>
</gene>
<dbReference type="Gene3D" id="1.25.40.10">
    <property type="entry name" value="Tetratricopeptide repeat domain"/>
    <property type="match status" value="1"/>
</dbReference>
<comment type="caution">
    <text evidence="4">The sequence shown here is derived from an EMBL/GenBank/DDBJ whole genome shotgun (WGS) entry which is preliminary data.</text>
</comment>
<dbReference type="SUPFAM" id="SSF48452">
    <property type="entry name" value="TPR-like"/>
    <property type="match status" value="1"/>
</dbReference>
<dbReference type="Proteomes" id="UP001159387">
    <property type="component" value="Unassembled WGS sequence"/>
</dbReference>
<feature type="repeat" description="TPR" evidence="3">
    <location>
        <begin position="85"/>
        <end position="118"/>
    </location>
</feature>
<sequence length="136" mass="15343">MTSNYQNQSSPPTPDVPPYIQQAYTCFAQGDMQGAIAHFDAAIFSHPQCAEIYTARAKFRQEKLGDCEGALDDYTQAIDINPGNPFFYYWRSQTYLELGNHQKAIEDHNAAINLAPDHTIYHFLPDQKNGMTSSSF</sequence>
<dbReference type="GO" id="GO:0046813">
    <property type="term" value="P:receptor-mediated virion attachment to host cell"/>
    <property type="evidence" value="ECO:0007669"/>
    <property type="project" value="TreeGrafter"/>
</dbReference>